<organism evidence="1 2">
    <name type="scientific">Trichonephila clavata</name>
    <name type="common">Joro spider</name>
    <name type="synonym">Nephila clavata</name>
    <dbReference type="NCBI Taxonomy" id="2740835"/>
    <lineage>
        <taxon>Eukaryota</taxon>
        <taxon>Metazoa</taxon>
        <taxon>Ecdysozoa</taxon>
        <taxon>Arthropoda</taxon>
        <taxon>Chelicerata</taxon>
        <taxon>Arachnida</taxon>
        <taxon>Araneae</taxon>
        <taxon>Araneomorphae</taxon>
        <taxon>Entelegynae</taxon>
        <taxon>Araneoidea</taxon>
        <taxon>Nephilidae</taxon>
        <taxon>Trichonephila</taxon>
    </lineage>
</organism>
<dbReference type="Proteomes" id="UP000887116">
    <property type="component" value="Unassembled WGS sequence"/>
</dbReference>
<evidence type="ECO:0000313" key="1">
    <source>
        <dbReference type="EMBL" id="GFR32649.1"/>
    </source>
</evidence>
<sequence length="104" mass="11960">MKPLDPNLNQALDTYSKDPRAVEKQIVCCESEFFPFDSNRGQCKFNGNRRWHTTSGSLSLTPMPCGEDLDFSTLPKMNDKRSRRKVNYIVQTIGEGTRELTFPR</sequence>
<name>A0A8X6M615_TRICU</name>
<reference evidence="1" key="1">
    <citation type="submission" date="2020-07" db="EMBL/GenBank/DDBJ databases">
        <title>Multicomponent nature underlies the extraordinary mechanical properties of spider dragline silk.</title>
        <authorList>
            <person name="Kono N."/>
            <person name="Nakamura H."/>
            <person name="Mori M."/>
            <person name="Yoshida Y."/>
            <person name="Ohtoshi R."/>
            <person name="Malay A.D."/>
            <person name="Moran D.A.P."/>
            <person name="Tomita M."/>
            <person name="Numata K."/>
            <person name="Arakawa K."/>
        </authorList>
    </citation>
    <scope>NUCLEOTIDE SEQUENCE</scope>
</reference>
<keyword evidence="2" id="KW-1185">Reference proteome</keyword>
<dbReference type="AlphaFoldDB" id="A0A8X6M615"/>
<comment type="caution">
    <text evidence="1">The sequence shown here is derived from an EMBL/GenBank/DDBJ whole genome shotgun (WGS) entry which is preliminary data.</text>
</comment>
<protein>
    <submittedName>
        <fullName evidence="1">Uncharacterized protein</fullName>
    </submittedName>
</protein>
<evidence type="ECO:0000313" key="2">
    <source>
        <dbReference type="Proteomes" id="UP000887116"/>
    </source>
</evidence>
<gene>
    <name evidence="1" type="ORF">TNCT_599931</name>
</gene>
<accession>A0A8X6M615</accession>
<proteinExistence type="predicted"/>
<dbReference type="EMBL" id="BMAO01009694">
    <property type="protein sequence ID" value="GFR32649.1"/>
    <property type="molecule type" value="Genomic_DNA"/>
</dbReference>